<dbReference type="RefSeq" id="WP_343764792.1">
    <property type="nucleotide sequence ID" value="NZ_BAAAFG010000012.1"/>
</dbReference>
<gene>
    <name evidence="1" type="ORF">GCM10009117_11230</name>
</gene>
<reference evidence="1 2" key="1">
    <citation type="journal article" date="2019" name="Int. J. Syst. Evol. Microbiol.">
        <title>The Global Catalogue of Microorganisms (GCM) 10K type strain sequencing project: providing services to taxonomists for standard genome sequencing and annotation.</title>
        <authorList>
            <consortium name="The Broad Institute Genomics Platform"/>
            <consortium name="The Broad Institute Genome Sequencing Center for Infectious Disease"/>
            <person name="Wu L."/>
            <person name="Ma J."/>
        </authorList>
    </citation>
    <scope>NUCLEOTIDE SEQUENCE [LARGE SCALE GENOMIC DNA]</scope>
    <source>
        <strain evidence="1 2">JCM 16082</strain>
    </source>
</reference>
<dbReference type="PANTHER" id="PTHR42999">
    <property type="entry name" value="ANTIBIOTIC RESISTANCE PROTEIN MCBG"/>
    <property type="match status" value="1"/>
</dbReference>
<dbReference type="InterPro" id="IPR001646">
    <property type="entry name" value="5peptide_repeat"/>
</dbReference>
<dbReference type="Proteomes" id="UP001500507">
    <property type="component" value="Unassembled WGS sequence"/>
</dbReference>
<dbReference type="Pfam" id="PF13599">
    <property type="entry name" value="Pentapeptide_4"/>
    <property type="match status" value="2"/>
</dbReference>
<evidence type="ECO:0000313" key="2">
    <source>
        <dbReference type="Proteomes" id="UP001500507"/>
    </source>
</evidence>
<accession>A0ABN1MFP7</accession>
<protein>
    <submittedName>
        <fullName evidence="1">Pentapeptide repeat-containing protein</fullName>
    </submittedName>
</protein>
<name>A0ABN1MFP7_9FLAO</name>
<proteinExistence type="predicted"/>
<dbReference type="InterPro" id="IPR052949">
    <property type="entry name" value="PA_immunity-related"/>
</dbReference>
<sequence>MDIVECFDEVFEQKDFTSARLAKGDYEGCLFKQCQFTESDLSEIRFIDCEFIGCNLSNVKLQGTSFQQVRFDECKLLGLHFEHCDAFAFGITCKKTQLMPASFYQCALANTIFEACDLTEADFTQANLTNAVFNESTLNRAIFDQTILEQADVSRASGIQIDPTKNKLRGAKFSRENALGLLQGFGIEVVD</sequence>
<dbReference type="Gene3D" id="2.160.20.80">
    <property type="entry name" value="E3 ubiquitin-protein ligase SopA"/>
    <property type="match status" value="1"/>
</dbReference>
<comment type="caution">
    <text evidence="1">The sequence shown here is derived from an EMBL/GenBank/DDBJ whole genome shotgun (WGS) entry which is preliminary data.</text>
</comment>
<keyword evidence="2" id="KW-1185">Reference proteome</keyword>
<dbReference type="PANTHER" id="PTHR42999:SF1">
    <property type="entry name" value="PENTAPEPTIDE REPEAT-CONTAINING PROTEIN"/>
    <property type="match status" value="1"/>
</dbReference>
<evidence type="ECO:0000313" key="1">
    <source>
        <dbReference type="EMBL" id="GAA0871977.1"/>
    </source>
</evidence>
<dbReference type="SUPFAM" id="SSF141571">
    <property type="entry name" value="Pentapeptide repeat-like"/>
    <property type="match status" value="1"/>
</dbReference>
<dbReference type="EMBL" id="BAAAFG010000012">
    <property type="protein sequence ID" value="GAA0871977.1"/>
    <property type="molecule type" value="Genomic_DNA"/>
</dbReference>
<organism evidence="1 2">
    <name type="scientific">Gangjinia marincola</name>
    <dbReference type="NCBI Taxonomy" id="578463"/>
    <lineage>
        <taxon>Bacteria</taxon>
        <taxon>Pseudomonadati</taxon>
        <taxon>Bacteroidota</taxon>
        <taxon>Flavobacteriia</taxon>
        <taxon>Flavobacteriales</taxon>
        <taxon>Flavobacteriaceae</taxon>
        <taxon>Gangjinia</taxon>
    </lineage>
</organism>